<dbReference type="Gene3D" id="3.40.50.1000">
    <property type="entry name" value="HAD superfamily/HAD-like"/>
    <property type="match status" value="1"/>
</dbReference>
<dbReference type="InterPro" id="IPR041492">
    <property type="entry name" value="HAD_2"/>
</dbReference>
<dbReference type="EMBL" id="FRAN01000002">
    <property type="protein sequence ID" value="SHK53610.1"/>
    <property type="molecule type" value="Genomic_DNA"/>
</dbReference>
<dbReference type="Proteomes" id="UP000003751">
    <property type="component" value="Unassembled WGS sequence"/>
</dbReference>
<dbReference type="Pfam" id="PF13419">
    <property type="entry name" value="HAD_2"/>
    <property type="match status" value="1"/>
</dbReference>
<keyword evidence="2" id="KW-0378">Hydrolase</keyword>
<dbReference type="AlphaFoldDB" id="E7QQY4"/>
<proteinExistence type="inferred from homology"/>
<dbReference type="OrthoDB" id="115864at2157"/>
<dbReference type="eggNOG" id="arCOG02292">
    <property type="taxonomic scope" value="Archaea"/>
</dbReference>
<reference evidence="2 4" key="1">
    <citation type="journal article" date="2014" name="ISME J.">
        <title>Trehalose/2-sulfotrehalose biosynthesis and glycine-betaine uptake are widely spread mechanisms for osmoadaptation in the Halobacteriales.</title>
        <authorList>
            <person name="Youssef N.H."/>
            <person name="Savage-Ashlock K.N."/>
            <person name="McCully A.L."/>
            <person name="Luedtke B."/>
            <person name="Shaw E.I."/>
            <person name="Hoff W.D."/>
            <person name="Elshahed M.S."/>
        </authorList>
    </citation>
    <scope>NUCLEOTIDE SEQUENCE [LARGE SCALE GENOMIC DNA]</scope>
    <source>
        <strain evidence="2 4">DX253</strain>
    </source>
</reference>
<dbReference type="PATRIC" id="fig|797209.4.peg.1200"/>
<reference evidence="3" key="2">
    <citation type="submission" date="2016-11" db="EMBL/GenBank/DDBJ databases">
        <authorList>
            <person name="Jaros S."/>
            <person name="Januszkiewicz K."/>
            <person name="Wedrychowicz H."/>
        </authorList>
    </citation>
    <scope>NUCLEOTIDE SEQUENCE [LARGE SCALE GENOMIC DNA]</scope>
    <source>
        <strain evidence="3">DX253</strain>
    </source>
</reference>
<evidence type="ECO:0000313" key="4">
    <source>
        <dbReference type="Proteomes" id="UP000003751"/>
    </source>
</evidence>
<evidence type="ECO:0000313" key="5">
    <source>
        <dbReference type="Proteomes" id="UP000184203"/>
    </source>
</evidence>
<dbReference type="STRING" id="797209.GCA_000376445_01318"/>
<name>E7QQY4_HALPU</name>
<evidence type="ECO:0000313" key="2">
    <source>
        <dbReference type="EMBL" id="EFW93398.1"/>
    </source>
</evidence>
<sequence>MYDAVLFDNDGVLVRPPKRELLREAAVSAFEEFDVDPAEDHLDAVTHSATPDGFRRVCEVYGFDPDAFWKARDGAASETQRQEIRAGRTTTYDDVGTLSDFDRPLGLVSSNQQATVEFMLDYFELGRHFETYYGRPPTVEGIRRKKPDPHFLELALSDLGVEDALFVGDSESDVVAAHNAGVDSAFIRRPHRADYDLTVEPTYEIEGLPEIFDVLD</sequence>
<dbReference type="RefSeq" id="WP_007977958.1">
    <property type="nucleotide sequence ID" value="NZ_AEMG01000004.1"/>
</dbReference>
<dbReference type="SUPFAM" id="SSF56784">
    <property type="entry name" value="HAD-like"/>
    <property type="match status" value="1"/>
</dbReference>
<dbReference type="SFLD" id="SFLDG01129">
    <property type="entry name" value="C1.5:_HAD__Beta-PGM__Phosphata"/>
    <property type="match status" value="1"/>
</dbReference>
<accession>E7QQY4</accession>
<dbReference type="InterPro" id="IPR023214">
    <property type="entry name" value="HAD_sf"/>
</dbReference>
<dbReference type="EMBL" id="AEMG01000004">
    <property type="protein sequence ID" value="EFW93398.1"/>
    <property type="molecule type" value="Genomic_DNA"/>
</dbReference>
<reference evidence="5" key="3">
    <citation type="submission" date="2016-11" db="EMBL/GenBank/DDBJ databases">
        <authorList>
            <person name="Varghese N."/>
            <person name="Submissions S."/>
        </authorList>
    </citation>
    <scope>NUCLEOTIDE SEQUENCE [LARGE SCALE GENOMIC DNA]</scope>
    <source>
        <strain evidence="5">DX253</strain>
    </source>
</reference>
<evidence type="ECO:0000313" key="3">
    <source>
        <dbReference type="EMBL" id="SHK53610.1"/>
    </source>
</evidence>
<dbReference type="InterPro" id="IPR006439">
    <property type="entry name" value="HAD-SF_hydro_IA"/>
</dbReference>
<evidence type="ECO:0000256" key="1">
    <source>
        <dbReference type="ARBA" id="ARBA00007958"/>
    </source>
</evidence>
<dbReference type="SFLD" id="SFLDS00003">
    <property type="entry name" value="Haloacid_Dehalogenase"/>
    <property type="match status" value="1"/>
</dbReference>
<dbReference type="NCBIfam" id="TIGR01549">
    <property type="entry name" value="HAD-SF-IA-v1"/>
    <property type="match status" value="1"/>
</dbReference>
<comment type="similarity">
    <text evidence="1">Belongs to the HAD-like hydrolase superfamily.</text>
</comment>
<organism evidence="2 4">
    <name type="scientific">Haladaptatus paucihalophilus DX253</name>
    <dbReference type="NCBI Taxonomy" id="797209"/>
    <lineage>
        <taxon>Archaea</taxon>
        <taxon>Methanobacteriati</taxon>
        <taxon>Methanobacteriota</taxon>
        <taxon>Stenosarchaea group</taxon>
        <taxon>Halobacteria</taxon>
        <taxon>Halobacteriales</taxon>
        <taxon>Haladaptataceae</taxon>
        <taxon>Haladaptatus</taxon>
    </lineage>
</organism>
<dbReference type="InterPro" id="IPR036412">
    <property type="entry name" value="HAD-like_sf"/>
</dbReference>
<dbReference type="PANTHER" id="PTHR43434">
    <property type="entry name" value="PHOSPHOGLYCOLATE PHOSPHATASE"/>
    <property type="match status" value="1"/>
</dbReference>
<dbReference type="PANTHER" id="PTHR43434:SF1">
    <property type="entry name" value="PHOSPHOGLYCOLATE PHOSPHATASE"/>
    <property type="match status" value="1"/>
</dbReference>
<protein>
    <submittedName>
        <fullName evidence="2">HAD-superfamily hydrolase, subfamily IA, variant 1</fullName>
    </submittedName>
    <submittedName>
        <fullName evidence="3">Haloacid dehalogenase superfamily, subfamily IA, variant 1 with third motif having Dx(3-4)D or Dx(3-4)E</fullName>
    </submittedName>
</protein>
<keyword evidence="5" id="KW-1185">Reference proteome</keyword>
<gene>
    <name evidence="3" type="ORF">SAMN05444342_1589</name>
    <name evidence="2" type="ORF">ZOD2009_06022</name>
</gene>
<dbReference type="GO" id="GO:0008967">
    <property type="term" value="F:phosphoglycolate phosphatase activity"/>
    <property type="evidence" value="ECO:0007669"/>
    <property type="project" value="TreeGrafter"/>
</dbReference>
<dbReference type="InterPro" id="IPR050155">
    <property type="entry name" value="HAD-like_hydrolase_sf"/>
</dbReference>
<dbReference type="Proteomes" id="UP000184203">
    <property type="component" value="Unassembled WGS sequence"/>
</dbReference>
<dbReference type="GO" id="GO:0006281">
    <property type="term" value="P:DNA repair"/>
    <property type="evidence" value="ECO:0007669"/>
    <property type="project" value="TreeGrafter"/>
</dbReference>